<comment type="caution">
    <text evidence="1">The sequence shown here is derived from an EMBL/GenBank/DDBJ whole genome shotgun (WGS) entry which is preliminary data.</text>
</comment>
<dbReference type="RefSeq" id="WP_211303944.1">
    <property type="nucleotide sequence ID" value="NZ_PVZG01000018.1"/>
</dbReference>
<dbReference type="AlphaFoldDB" id="A0A2T0RLH1"/>
<accession>A0A2T0RLH1</accession>
<dbReference type="EMBL" id="PVZG01000018">
    <property type="protein sequence ID" value="PRY22034.1"/>
    <property type="molecule type" value="Genomic_DNA"/>
</dbReference>
<gene>
    <name evidence="1" type="ORF">CLV70_11899</name>
</gene>
<evidence type="ECO:0008006" key="3">
    <source>
        <dbReference type="Google" id="ProtNLM"/>
    </source>
</evidence>
<protein>
    <recommendedName>
        <fullName evidence="3">Sulfotransferase family protein</fullName>
    </recommendedName>
</protein>
<sequence>MTANPDDRPRILALWSAPRSRSTAFERMMRERGDLTVLHEPFSHLANYGSTTVDGEEITSEPELLAALRRLPGPVFFKDTTDFAYPHLLADTAFLAEATHTFLVRHPREAIASHYALHPALNRDEIGFGRLAEIFDAVTAARGAVPVVVDSGDLVADPAGVVARYCELVGLDFRPEALAWSPGMSPGWQRSAKWHRSTSSTQTFAASSARYEASVDNTPLLAEYLEFHLPFYERLHAHRLRPRATVQP</sequence>
<name>A0A2T0RLH1_9ACTN</name>
<dbReference type="PANTHER" id="PTHR48312">
    <property type="match status" value="1"/>
</dbReference>
<organism evidence="1 2">
    <name type="scientific">Pseudosporangium ferrugineum</name>
    <dbReference type="NCBI Taxonomy" id="439699"/>
    <lineage>
        <taxon>Bacteria</taxon>
        <taxon>Bacillati</taxon>
        <taxon>Actinomycetota</taxon>
        <taxon>Actinomycetes</taxon>
        <taxon>Micromonosporales</taxon>
        <taxon>Micromonosporaceae</taxon>
        <taxon>Pseudosporangium</taxon>
    </lineage>
</organism>
<keyword evidence="2" id="KW-1185">Reference proteome</keyword>
<evidence type="ECO:0000313" key="2">
    <source>
        <dbReference type="Proteomes" id="UP000239209"/>
    </source>
</evidence>
<dbReference type="Gene3D" id="3.40.50.300">
    <property type="entry name" value="P-loop containing nucleotide triphosphate hydrolases"/>
    <property type="match status" value="1"/>
</dbReference>
<dbReference type="InterPro" id="IPR027417">
    <property type="entry name" value="P-loop_NTPase"/>
</dbReference>
<dbReference type="Pfam" id="PF19798">
    <property type="entry name" value="Sulfotransfer_5"/>
    <property type="match status" value="1"/>
</dbReference>
<dbReference type="SUPFAM" id="SSF52540">
    <property type="entry name" value="P-loop containing nucleoside triphosphate hydrolases"/>
    <property type="match status" value="1"/>
</dbReference>
<reference evidence="1 2" key="1">
    <citation type="submission" date="2018-03" db="EMBL/GenBank/DDBJ databases">
        <title>Genomic Encyclopedia of Archaeal and Bacterial Type Strains, Phase II (KMG-II): from individual species to whole genera.</title>
        <authorList>
            <person name="Goeker M."/>
        </authorList>
    </citation>
    <scope>NUCLEOTIDE SEQUENCE [LARGE SCALE GENOMIC DNA]</scope>
    <source>
        <strain evidence="1 2">DSM 45348</strain>
    </source>
</reference>
<dbReference type="Proteomes" id="UP000239209">
    <property type="component" value="Unassembled WGS sequence"/>
</dbReference>
<dbReference type="PANTHER" id="PTHR48312:SF1">
    <property type="entry name" value="SULFOTRANSFERASE"/>
    <property type="match status" value="1"/>
</dbReference>
<proteinExistence type="predicted"/>
<evidence type="ECO:0000313" key="1">
    <source>
        <dbReference type="EMBL" id="PRY22034.1"/>
    </source>
</evidence>